<sequence>MVQFLAMTSVPSFRQNEGSLSAGRLKEQRMFIGQDQPRRHCQKKEEKKPP</sequence>
<evidence type="ECO:0000256" key="1">
    <source>
        <dbReference type="SAM" id="MobiDB-lite"/>
    </source>
</evidence>
<reference evidence="2" key="1">
    <citation type="submission" date="2016-11" db="EMBL/GenBank/DDBJ databases">
        <title>Evolution of class 1 integrons: mobilization and dispersal via food-borne bacteria.</title>
        <authorList>
            <person name="Ghaly T.M."/>
            <person name="Chow L."/>
            <person name="Asher A.J."/>
            <person name="Waldron L.S."/>
            <person name="Gillings M.R."/>
        </authorList>
    </citation>
    <scope>NUCLEOTIDE SEQUENCE</scope>
    <source>
        <strain evidence="2">MN201516</strain>
        <plasmid evidence="2">pOP-I</plasmid>
    </source>
</reference>
<feature type="compositionally biased region" description="Polar residues" evidence="1">
    <location>
        <begin position="9"/>
        <end position="19"/>
    </location>
</feature>
<name>A0A1Z1EA62_ENTCL</name>
<dbReference type="EMBL" id="KY126370">
    <property type="protein sequence ID" value="ARB02428.1"/>
    <property type="molecule type" value="Genomic_DNA"/>
</dbReference>
<geneLocation type="plasmid" evidence="2">
    <name>pOP-I</name>
</geneLocation>
<proteinExistence type="predicted"/>
<evidence type="ECO:0000313" key="2">
    <source>
        <dbReference type="EMBL" id="ARB02428.1"/>
    </source>
</evidence>
<accession>A0A1Z1EA62</accession>
<organism evidence="2">
    <name type="scientific">Enterobacter cloacae subsp. cloacae</name>
    <dbReference type="NCBI Taxonomy" id="336306"/>
    <lineage>
        <taxon>Bacteria</taxon>
        <taxon>Pseudomonadati</taxon>
        <taxon>Pseudomonadota</taxon>
        <taxon>Gammaproteobacteria</taxon>
        <taxon>Enterobacterales</taxon>
        <taxon>Enterobacteriaceae</taxon>
        <taxon>Enterobacter</taxon>
        <taxon>Enterobacter cloacae complex</taxon>
    </lineage>
</organism>
<dbReference type="AlphaFoldDB" id="A0A1Z1EA62"/>
<keyword evidence="2" id="KW-0614">Plasmid</keyword>
<gene>
    <name evidence="2" type="ORF">MN001</name>
</gene>
<feature type="region of interest" description="Disordered" evidence="1">
    <location>
        <begin position="1"/>
        <end position="50"/>
    </location>
</feature>
<protein>
    <submittedName>
        <fullName evidence="2">Uncharacterized protein</fullName>
    </submittedName>
</protein>